<accession>A0A1G8S515</accession>
<reference evidence="2 3" key="1">
    <citation type="submission" date="2016-10" db="EMBL/GenBank/DDBJ databases">
        <authorList>
            <person name="de Groot N.N."/>
        </authorList>
    </citation>
    <scope>NUCLEOTIDE SEQUENCE [LARGE SCALE GENOMIC DNA]</scope>
    <source>
        <strain evidence="2 3">DSM 28010</strain>
    </source>
</reference>
<feature type="compositionally biased region" description="Low complexity" evidence="1">
    <location>
        <begin position="83"/>
        <end position="97"/>
    </location>
</feature>
<gene>
    <name evidence="2" type="ORF">SAMN05421850_110127</name>
</gene>
<feature type="region of interest" description="Disordered" evidence="1">
    <location>
        <begin position="78"/>
        <end position="97"/>
    </location>
</feature>
<evidence type="ECO:0000313" key="2">
    <source>
        <dbReference type="EMBL" id="SDJ24328.1"/>
    </source>
</evidence>
<dbReference type="RefSeq" id="WP_090030072.1">
    <property type="nucleotide sequence ID" value="NZ_FNEB01000010.1"/>
</dbReference>
<keyword evidence="3" id="KW-1185">Reference proteome</keyword>
<dbReference type="AlphaFoldDB" id="A0A1G8S515"/>
<dbReference type="Proteomes" id="UP000199340">
    <property type="component" value="Unassembled WGS sequence"/>
</dbReference>
<evidence type="ECO:0000313" key="3">
    <source>
        <dbReference type="Proteomes" id="UP000199340"/>
    </source>
</evidence>
<evidence type="ECO:0000256" key="1">
    <source>
        <dbReference type="SAM" id="MobiDB-lite"/>
    </source>
</evidence>
<evidence type="ECO:0008006" key="4">
    <source>
        <dbReference type="Google" id="ProtNLM"/>
    </source>
</evidence>
<dbReference type="OrthoDB" id="7868545at2"/>
<name>A0A1G8S515_9RHOB</name>
<protein>
    <recommendedName>
        <fullName evidence="4">Cold shock protein, CspA family</fullName>
    </recommendedName>
</protein>
<dbReference type="EMBL" id="FNEB01000010">
    <property type="protein sequence ID" value="SDJ24328.1"/>
    <property type="molecule type" value="Genomic_DNA"/>
</dbReference>
<proteinExistence type="predicted"/>
<organism evidence="2 3">
    <name type="scientific">Lutimaribacter saemankumensis</name>
    <dbReference type="NCBI Taxonomy" id="490829"/>
    <lineage>
        <taxon>Bacteria</taxon>
        <taxon>Pseudomonadati</taxon>
        <taxon>Pseudomonadota</taxon>
        <taxon>Alphaproteobacteria</taxon>
        <taxon>Rhodobacterales</taxon>
        <taxon>Roseobacteraceae</taxon>
        <taxon>Lutimaribacter</taxon>
    </lineage>
</organism>
<sequence length="97" mass="10357">MFGVVLWCSDDGEKAVIWCEDHGDLAFYHETGVSQALEAGDMVRFRSEPAKKMRLAKDLVLIAQDGFRGLPERLKAVGGAGRATPPSANAVSVVPAA</sequence>